<dbReference type="Pfam" id="PF05055">
    <property type="entry name" value="DUF677"/>
    <property type="match status" value="1"/>
</dbReference>
<evidence type="ECO:0000256" key="1">
    <source>
        <dbReference type="ARBA" id="ARBA00004370"/>
    </source>
</evidence>
<dbReference type="SUPFAM" id="SSF52058">
    <property type="entry name" value="L domain-like"/>
    <property type="match status" value="1"/>
</dbReference>
<dbReference type="PANTHER" id="PTHR31113:SF32">
    <property type="entry name" value="UPF0496 PLANT-LIKE PROTEIN"/>
    <property type="match status" value="1"/>
</dbReference>
<evidence type="ECO:0000313" key="13">
    <source>
        <dbReference type="RefSeq" id="XP_071939598.1"/>
    </source>
</evidence>
<dbReference type="GeneID" id="140038286"/>
<reference evidence="12 13" key="1">
    <citation type="submission" date="2025-05" db="UniProtKB">
        <authorList>
            <consortium name="RefSeq"/>
        </authorList>
    </citation>
    <scope>IDENTIFICATION</scope>
    <source>
        <tissue evidence="12 13">Leaves</tissue>
    </source>
</reference>
<evidence type="ECO:0000256" key="4">
    <source>
        <dbReference type="ARBA" id="ARBA00022737"/>
    </source>
</evidence>
<dbReference type="Gene3D" id="3.80.10.10">
    <property type="entry name" value="Ribonuclease Inhibitor"/>
    <property type="match status" value="1"/>
</dbReference>
<keyword evidence="3" id="KW-0812">Transmembrane</keyword>
<evidence type="ECO:0000256" key="8">
    <source>
        <dbReference type="SAM" id="MobiDB-lite"/>
    </source>
</evidence>
<keyword evidence="6" id="KW-0472">Membrane</keyword>
<keyword evidence="7" id="KW-0175">Coiled coil</keyword>
<dbReference type="PANTHER" id="PTHR31113">
    <property type="entry name" value="UPF0496 PROTEIN 3-RELATED"/>
    <property type="match status" value="1"/>
</dbReference>
<dbReference type="Pfam" id="PF23598">
    <property type="entry name" value="LRR_14"/>
    <property type="match status" value="1"/>
</dbReference>
<evidence type="ECO:0000313" key="12">
    <source>
        <dbReference type="RefSeq" id="XP_071939597.1"/>
    </source>
</evidence>
<protein>
    <submittedName>
        <fullName evidence="12 13">Probable disease resistance protein At5g47260</fullName>
    </submittedName>
</protein>
<dbReference type="Proteomes" id="UP001652660">
    <property type="component" value="Chromosome 3e"/>
</dbReference>
<dbReference type="InterPro" id="IPR027417">
    <property type="entry name" value="P-loop_NTPase"/>
</dbReference>
<evidence type="ECO:0000256" key="7">
    <source>
        <dbReference type="SAM" id="Coils"/>
    </source>
</evidence>
<feature type="domain" description="NB-ARC" evidence="9">
    <location>
        <begin position="190"/>
        <end position="351"/>
    </location>
</feature>
<feature type="region of interest" description="Disordered" evidence="8">
    <location>
        <begin position="1"/>
        <end position="22"/>
    </location>
</feature>
<evidence type="ECO:0000256" key="6">
    <source>
        <dbReference type="ARBA" id="ARBA00023136"/>
    </source>
</evidence>
<comment type="similarity">
    <text evidence="2">Belongs to the UPF0496 family.</text>
</comment>
<keyword evidence="11" id="KW-1185">Reference proteome</keyword>
<dbReference type="RefSeq" id="XP_071939597.1">
    <property type="nucleotide sequence ID" value="XM_072083496.1"/>
</dbReference>
<feature type="coiled-coil region" evidence="7">
    <location>
        <begin position="1056"/>
        <end position="1083"/>
    </location>
</feature>
<evidence type="ECO:0000259" key="9">
    <source>
        <dbReference type="Pfam" id="PF00931"/>
    </source>
</evidence>
<dbReference type="Pfam" id="PF00931">
    <property type="entry name" value="NB-ARC"/>
    <property type="match status" value="1"/>
</dbReference>
<accession>A0ABM4X6E3</accession>
<sequence length="1141" mass="129433">MSIPPPVGPSVSAAYGDSKDVFPHKNHRRRHVIDLPHNFETLKDQVDSLHARWKVVHDDINRQSATRQKNDCHEACCNELERILKYYQENIVNRYKKLVGLELGGNQTPVHELSAASKGWKNKFCTPTFYKLARLDKDVLKFTTEVTNLENKITLEHVTSPINPEIVVTQSAKDLTHVPSHDLDSLVDCLRDAYCKRIIIHGEPQVGKTNILRNLNNLLGQRPIQLELDYVIWVTFPTRRPEPEPGDIITDIQDKILQRLGLTGQNGGSGKKEVISRALREKSYLLLFDGFSSSIELEDIGIFEEHEHGKVIIEAKDPYLLRNFRFDKAVKLERLPPQDSRKLFDKIIDDETLCEQNTVLADLIVKELGGLPGVITSVAGQLKINKRVQYWEGMIQRLKADIWDNNLLELAGLVGVKFAFDTAYTILNENDRKCILYAALFPKEFTIPIDILFECWKAEEFLWCPIPTFSHAQGEGACVLKQLIELNLLEKCSEHHVKMPINYRRVALETPFPGEKNAPSFVRSGPEIDGHLKDEEWEMAGRVSLIRSQLEELPASPKCGDMSTLFLQLNPSLRIIEELFFTRMQNLRVLDLHSTGIKLLPPSIAHLTSLRSLYLNNCCDLTVLPPEIVKLKELEVLDIRGTSIHCLPEEISSLFGLRCLRFSFVLDACNPNLEPERTWLIFSPGTADQLNKLEELTIVLVNGSSEGIVNQIETEVLEFKNKNNQFKLILFRPSQSDQGNPSIPASDDLTGNQSRRSDYQGQSTHTPQHRQGSNSIHSYEAALSSYEAACQADPQLQSLDATLQERTSRAINSIAVGLDFRALSLDSLSEVTECLLEMKQEVVNVILQCKKDIWKDQDLYDLVNDYFENKLQSLDFAALEACLKRALHTQSIVLLALQKFEEEHENAQAHSQEESVNPYPKTLQELSNFKATGDRFTQEFFSLFQDVYKQQVLMLERLQAKKRKLDNKLKSMKGWRKVSNVIFIEAFVSVLICSVVAAAVMAPPVVTALAAAAALPLGSMGKWLNSIWSKCERDLKGQREVIFSMQIGNYVVIKDLDSIRVLVDKLQIEIEALLQTADFAMREDEAVVIAVTEINKKVNGFMKTIQDLNDHADKCSSYIRRARAVILRRIINYEGERKCVS</sequence>
<evidence type="ECO:0000259" key="10">
    <source>
        <dbReference type="Pfam" id="PF23598"/>
    </source>
</evidence>
<keyword evidence="4" id="KW-0677">Repeat</keyword>
<organism evidence="11 12">
    <name type="scientific">Coffea arabica</name>
    <name type="common">Arabian coffee</name>
    <dbReference type="NCBI Taxonomy" id="13443"/>
    <lineage>
        <taxon>Eukaryota</taxon>
        <taxon>Viridiplantae</taxon>
        <taxon>Streptophyta</taxon>
        <taxon>Embryophyta</taxon>
        <taxon>Tracheophyta</taxon>
        <taxon>Spermatophyta</taxon>
        <taxon>Magnoliopsida</taxon>
        <taxon>eudicotyledons</taxon>
        <taxon>Gunneridae</taxon>
        <taxon>Pentapetalae</taxon>
        <taxon>asterids</taxon>
        <taxon>lamiids</taxon>
        <taxon>Gentianales</taxon>
        <taxon>Rubiaceae</taxon>
        <taxon>Ixoroideae</taxon>
        <taxon>Gardenieae complex</taxon>
        <taxon>Bertiereae - Coffeeae clade</taxon>
        <taxon>Coffeeae</taxon>
        <taxon>Coffea</taxon>
    </lineage>
</organism>
<dbReference type="RefSeq" id="XP_071939599.1">
    <property type="nucleotide sequence ID" value="XM_072083498.1"/>
</dbReference>
<evidence type="ECO:0000313" key="14">
    <source>
        <dbReference type="RefSeq" id="XP_071939599.1"/>
    </source>
</evidence>
<dbReference type="SUPFAM" id="SSF52540">
    <property type="entry name" value="P-loop containing nucleoside triphosphate hydrolases"/>
    <property type="match status" value="1"/>
</dbReference>
<evidence type="ECO:0000256" key="2">
    <source>
        <dbReference type="ARBA" id="ARBA00009074"/>
    </source>
</evidence>
<evidence type="ECO:0000256" key="3">
    <source>
        <dbReference type="ARBA" id="ARBA00022692"/>
    </source>
</evidence>
<dbReference type="InterPro" id="IPR002182">
    <property type="entry name" value="NB-ARC"/>
</dbReference>
<dbReference type="InterPro" id="IPR007749">
    <property type="entry name" value="DUF677"/>
</dbReference>
<dbReference type="RefSeq" id="XP_071939598.1">
    <property type="nucleotide sequence ID" value="XM_072083497.1"/>
</dbReference>
<feature type="domain" description="Disease resistance R13L4/SHOC-2-like LRR" evidence="10">
    <location>
        <begin position="583"/>
        <end position="712"/>
    </location>
</feature>
<comment type="subcellular location">
    <subcellularLocation>
        <location evidence="1">Membrane</location>
    </subcellularLocation>
</comment>
<name>A0ABM4X6E3_COFAR</name>
<dbReference type="InterPro" id="IPR055414">
    <property type="entry name" value="LRR_R13L4/SHOC2-like"/>
</dbReference>
<evidence type="ECO:0000313" key="11">
    <source>
        <dbReference type="Proteomes" id="UP001652660"/>
    </source>
</evidence>
<evidence type="ECO:0000256" key="5">
    <source>
        <dbReference type="ARBA" id="ARBA00022989"/>
    </source>
</evidence>
<proteinExistence type="inferred from homology"/>
<dbReference type="InterPro" id="IPR032675">
    <property type="entry name" value="LRR_dom_sf"/>
</dbReference>
<dbReference type="Gene3D" id="3.40.50.300">
    <property type="entry name" value="P-loop containing nucleotide triphosphate hydrolases"/>
    <property type="match status" value="1"/>
</dbReference>
<gene>
    <name evidence="12 13 14" type="primary">LOC140038286</name>
</gene>
<keyword evidence="5" id="KW-1133">Transmembrane helix</keyword>
<feature type="region of interest" description="Disordered" evidence="8">
    <location>
        <begin position="734"/>
        <end position="775"/>
    </location>
</feature>